<comment type="catalytic activity">
    <reaction evidence="1">
        <text>ATP + protein L-histidine = ADP + protein N-phospho-L-histidine.</text>
        <dbReference type="EC" id="2.7.13.3"/>
    </reaction>
</comment>
<dbReference type="SUPFAM" id="SSF101898">
    <property type="entry name" value="NHL repeat"/>
    <property type="match status" value="1"/>
</dbReference>
<evidence type="ECO:0000313" key="13">
    <source>
        <dbReference type="EMBL" id="MBE6272044.1"/>
    </source>
</evidence>
<evidence type="ECO:0000259" key="10">
    <source>
        <dbReference type="PROSITE" id="PS01124"/>
    </source>
</evidence>
<dbReference type="InterPro" id="IPR005467">
    <property type="entry name" value="His_kinase_dom"/>
</dbReference>
<dbReference type="EC" id="2.7.13.3" evidence="2"/>
<dbReference type="GO" id="GO:0043565">
    <property type="term" value="F:sequence-specific DNA binding"/>
    <property type="evidence" value="ECO:0007669"/>
    <property type="project" value="InterPro"/>
</dbReference>
<dbReference type="InterPro" id="IPR003594">
    <property type="entry name" value="HATPase_dom"/>
</dbReference>
<dbReference type="CDD" id="cd00082">
    <property type="entry name" value="HisKA"/>
    <property type="match status" value="1"/>
</dbReference>
<dbReference type="SMART" id="SM00448">
    <property type="entry name" value="REC"/>
    <property type="match status" value="1"/>
</dbReference>
<name>A0A9D5S9B7_XYLRU</name>
<dbReference type="SUPFAM" id="SSF52172">
    <property type="entry name" value="CheY-like"/>
    <property type="match status" value="1"/>
</dbReference>
<evidence type="ECO:0000256" key="5">
    <source>
        <dbReference type="ARBA" id="ARBA00023125"/>
    </source>
</evidence>
<accession>A0A9D5S9B7</accession>
<protein>
    <recommendedName>
        <fullName evidence="2">histidine kinase</fullName>
        <ecNumber evidence="2">2.7.13.3</ecNumber>
    </recommendedName>
</protein>
<dbReference type="Gene3D" id="2.130.10.10">
    <property type="entry name" value="YVTN repeat-like/Quinoprotein amine dehydrogenase"/>
    <property type="match status" value="2"/>
</dbReference>
<evidence type="ECO:0000256" key="1">
    <source>
        <dbReference type="ARBA" id="ARBA00000085"/>
    </source>
</evidence>
<dbReference type="Pfam" id="PF12833">
    <property type="entry name" value="HTH_18"/>
    <property type="match status" value="1"/>
</dbReference>
<dbReference type="SMART" id="SM00387">
    <property type="entry name" value="HATPase_c"/>
    <property type="match status" value="1"/>
</dbReference>
<evidence type="ECO:0000256" key="9">
    <source>
        <dbReference type="SAM" id="SignalP"/>
    </source>
</evidence>
<dbReference type="Gene3D" id="3.30.565.10">
    <property type="entry name" value="Histidine kinase-like ATPase, C-terminal domain"/>
    <property type="match status" value="1"/>
</dbReference>
<dbReference type="InterPro" id="IPR011006">
    <property type="entry name" value="CheY-like_superfamily"/>
</dbReference>
<sequence length="1335" mass="149983">MKIKLLLAFAAFVLQVQAYNIRHISSGDGLSASSILSIEQQPDGTMLFGTIDGLNCYDGSKVRPATLHAGLRLYGNLIEHVLNVGDNNTWVLTNYGLNIVTPKGQEVRYYPQFQGLRRIRKNPQGDGFLLTDGKLNYIDKCDGSVHTLPLKGVTLANVCDFAVSSQALYLFNRDGIVSYQLRANNHHYTIGKAKVEQRIHLVTGMPDDDTEYLVTSDGQLYSYQLEAPTLRHEMSLADEISRRGFVNEVLQYKESLMIGFGEGGVIKVNRPKGRPAEVIDLGVETGVFCMHKDRLGDIVWIGSDGAGVLMYSDEPLTLRSFVSTSLRAGKSFPIRALLKDGEGNLWIGTKGDGLIQVPAFSIYQNPRQLGETVYREQNSELTSNVVYKLAKSQHPWFWISGGDGICYYSQTTKTIRPVPAELQLLQVIDIREKGNELWMATLGSGIVKASITVENGQPRLTNMRRYTVDGDKGSSNYFFCLTCDEQGRWWFGNRGKGLFTLENGQLKHVAPNHTTKDPSINDVFALQAVGDNLWIGTGMGIFIRDKQGKSRRLSTANGLPNNTIHAFTKGTAGEIWATTNGGLVELSANGTVLKVYGMNSGLDVTEYCDGAAFANGNELFFGGINGFTAIVNDTTVKQQVHELRISFTTLDILGKLQNINDFIQGDHENLTMTLNHRQNTFAVSVATFNYLEEPFYHYLYRLTDDGEWIDNGSSNVISFTQMAEGSHTLYVKARNMMNGKETAVSQLHIYIQPPYYRTIWAYLIYILLAIALIAIYVRHWYEDQKLHQQMQLTRLEQQHQDELYEEKLKFLTNVVHELNTPLTLIYGPCERILSYTKADEFVRKYIGRVMQNLGRLNSLIQEVIDLRRVTTGHHVISWRRVDVSAVVGDYTNAFTEMAERSGISYEQEIEPGLIQTSDDKALRSIVGNLISNAFKYTKRQGTIKVKLTQQASGLLFSVYNSGRGIAPEDRERIFDYYTVFDSVEESPNAGQTSRNGIGMAICYNLTKLLGGRIEIDSEVGQYAQFNVYLPEQPLPEGVSDEVVTSAKQTDDTTLVVPQTVGTTNKPARPLPKMAGDRTPTILTIDDNQEMLDLLADCLSDYRVLTALNAEQGMAYLKEETPDLIITDIMMPGTDGLDFTQQVKRNKHTMHIPLIILSAKTSEEERIEGLDSGADVYISKPFSINLLQATVVRLLENRNVLREYYNSAASAYVYAGGNLISKENQSFADEVTKVIDEHLTDTELTPETLAELMSISPRNLYRKFSDANMPTPKDYIKTYRINVAARWLTTTNTTIQEIIYKTGFNTRSQFYTEFRKHFGMTPKEYREQQLRAVHNH</sequence>
<dbReference type="GO" id="GO:0003700">
    <property type="term" value="F:DNA-binding transcription factor activity"/>
    <property type="evidence" value="ECO:0007669"/>
    <property type="project" value="InterPro"/>
</dbReference>
<dbReference type="Gene3D" id="3.40.50.2300">
    <property type="match status" value="1"/>
</dbReference>
<feature type="signal peptide" evidence="9">
    <location>
        <begin position="1"/>
        <end position="18"/>
    </location>
</feature>
<evidence type="ECO:0000259" key="12">
    <source>
        <dbReference type="PROSITE" id="PS50110"/>
    </source>
</evidence>
<feature type="domain" description="HTH araC/xylS-type" evidence="10">
    <location>
        <begin position="1228"/>
        <end position="1327"/>
    </location>
</feature>
<gene>
    <name evidence="13" type="ORF">E7101_14030</name>
</gene>
<evidence type="ECO:0000256" key="7">
    <source>
        <dbReference type="PROSITE-ProRule" id="PRU00169"/>
    </source>
</evidence>
<dbReference type="Proteomes" id="UP000806522">
    <property type="component" value="Unassembled WGS sequence"/>
</dbReference>
<dbReference type="InterPro" id="IPR004358">
    <property type="entry name" value="Sig_transdc_His_kin-like_C"/>
</dbReference>
<dbReference type="Gene3D" id="1.10.287.130">
    <property type="match status" value="1"/>
</dbReference>
<dbReference type="InterPro" id="IPR011123">
    <property type="entry name" value="Y_Y_Y"/>
</dbReference>
<dbReference type="SUPFAM" id="SSF55874">
    <property type="entry name" value="ATPase domain of HSP90 chaperone/DNA topoisomerase II/histidine kinase"/>
    <property type="match status" value="1"/>
</dbReference>
<feature type="transmembrane region" description="Helical" evidence="8">
    <location>
        <begin position="759"/>
        <end position="781"/>
    </location>
</feature>
<keyword evidence="8" id="KW-0472">Membrane</keyword>
<evidence type="ECO:0000256" key="3">
    <source>
        <dbReference type="ARBA" id="ARBA00022553"/>
    </source>
</evidence>
<dbReference type="EMBL" id="SUYC01000022">
    <property type="protein sequence ID" value="MBE6272044.1"/>
    <property type="molecule type" value="Genomic_DNA"/>
</dbReference>
<dbReference type="PROSITE" id="PS50109">
    <property type="entry name" value="HIS_KIN"/>
    <property type="match status" value="1"/>
</dbReference>
<dbReference type="Pfam" id="PF07495">
    <property type="entry name" value="Y_Y_Y"/>
    <property type="match status" value="1"/>
</dbReference>
<dbReference type="PROSITE" id="PS01124">
    <property type="entry name" value="HTH_ARAC_FAMILY_2"/>
    <property type="match status" value="1"/>
</dbReference>
<keyword evidence="9" id="KW-0732">Signal</keyword>
<dbReference type="InterPro" id="IPR018060">
    <property type="entry name" value="HTH_AraC"/>
</dbReference>
<dbReference type="InterPro" id="IPR003661">
    <property type="entry name" value="HisK_dim/P_dom"/>
</dbReference>
<evidence type="ECO:0000256" key="8">
    <source>
        <dbReference type="SAM" id="Phobius"/>
    </source>
</evidence>
<dbReference type="SUPFAM" id="SSF63829">
    <property type="entry name" value="Calcium-dependent phosphotriesterase"/>
    <property type="match status" value="1"/>
</dbReference>
<dbReference type="PROSITE" id="PS00041">
    <property type="entry name" value="HTH_ARAC_FAMILY_1"/>
    <property type="match status" value="1"/>
</dbReference>
<dbReference type="InterPro" id="IPR015943">
    <property type="entry name" value="WD40/YVTN_repeat-like_dom_sf"/>
</dbReference>
<evidence type="ECO:0000256" key="2">
    <source>
        <dbReference type="ARBA" id="ARBA00012438"/>
    </source>
</evidence>
<keyword evidence="3 7" id="KW-0597">Phosphoprotein</keyword>
<dbReference type="InterPro" id="IPR036890">
    <property type="entry name" value="HATPase_C_sf"/>
</dbReference>
<dbReference type="SMART" id="SM00342">
    <property type="entry name" value="HTH_ARAC"/>
    <property type="match status" value="1"/>
</dbReference>
<keyword evidence="5" id="KW-0238">DNA-binding</keyword>
<keyword evidence="6" id="KW-0804">Transcription</keyword>
<dbReference type="Gene3D" id="2.60.40.10">
    <property type="entry name" value="Immunoglobulins"/>
    <property type="match status" value="1"/>
</dbReference>
<evidence type="ECO:0000256" key="6">
    <source>
        <dbReference type="ARBA" id="ARBA00023163"/>
    </source>
</evidence>
<dbReference type="Pfam" id="PF00072">
    <property type="entry name" value="Response_reg"/>
    <property type="match status" value="1"/>
</dbReference>
<dbReference type="PRINTS" id="PR00344">
    <property type="entry name" value="BCTRLSENSOR"/>
</dbReference>
<dbReference type="Pfam" id="PF07494">
    <property type="entry name" value="Reg_prop"/>
    <property type="match status" value="1"/>
</dbReference>
<reference evidence="13" key="1">
    <citation type="submission" date="2019-04" db="EMBL/GenBank/DDBJ databases">
        <title>Evolution of Biomass-Degrading Anaerobic Consortia Revealed by Metagenomics.</title>
        <authorList>
            <person name="Peng X."/>
        </authorList>
    </citation>
    <scope>NUCLEOTIDE SEQUENCE</scope>
    <source>
        <strain evidence="13">SIG140</strain>
    </source>
</reference>
<dbReference type="GO" id="GO:0000155">
    <property type="term" value="F:phosphorelay sensor kinase activity"/>
    <property type="evidence" value="ECO:0007669"/>
    <property type="project" value="InterPro"/>
</dbReference>
<keyword evidence="8" id="KW-1133">Transmembrane helix</keyword>
<organism evidence="13 14">
    <name type="scientific">Xylanibacter ruminicola</name>
    <name type="common">Prevotella ruminicola</name>
    <dbReference type="NCBI Taxonomy" id="839"/>
    <lineage>
        <taxon>Bacteria</taxon>
        <taxon>Pseudomonadati</taxon>
        <taxon>Bacteroidota</taxon>
        <taxon>Bacteroidia</taxon>
        <taxon>Bacteroidales</taxon>
        <taxon>Prevotellaceae</taxon>
        <taxon>Xylanibacter</taxon>
    </lineage>
</organism>
<dbReference type="PANTHER" id="PTHR43547:SF2">
    <property type="entry name" value="HYBRID SIGNAL TRANSDUCTION HISTIDINE KINASE C"/>
    <property type="match status" value="1"/>
</dbReference>
<feature type="domain" description="Response regulatory" evidence="12">
    <location>
        <begin position="1080"/>
        <end position="1194"/>
    </location>
</feature>
<comment type="caution">
    <text evidence="13">The sequence shown here is derived from an EMBL/GenBank/DDBJ whole genome shotgun (WGS) entry which is preliminary data.</text>
</comment>
<dbReference type="Pfam" id="PF02518">
    <property type="entry name" value="HATPase_c"/>
    <property type="match status" value="1"/>
</dbReference>
<keyword evidence="8" id="KW-0812">Transmembrane</keyword>
<feature type="chain" id="PRO_5039579323" description="histidine kinase" evidence="9">
    <location>
        <begin position="19"/>
        <end position="1335"/>
    </location>
</feature>
<dbReference type="SUPFAM" id="SSF46689">
    <property type="entry name" value="Homeodomain-like"/>
    <property type="match status" value="1"/>
</dbReference>
<dbReference type="PROSITE" id="PS50110">
    <property type="entry name" value="RESPONSE_REGULATORY"/>
    <property type="match status" value="1"/>
</dbReference>
<dbReference type="PANTHER" id="PTHR43547">
    <property type="entry name" value="TWO-COMPONENT HISTIDINE KINASE"/>
    <property type="match status" value="1"/>
</dbReference>
<evidence type="ECO:0000313" key="14">
    <source>
        <dbReference type="Proteomes" id="UP000806522"/>
    </source>
</evidence>
<proteinExistence type="predicted"/>
<dbReference type="InterPro" id="IPR001789">
    <property type="entry name" value="Sig_transdc_resp-reg_receiver"/>
</dbReference>
<dbReference type="InterPro" id="IPR018062">
    <property type="entry name" value="HTH_AraC-typ_CS"/>
</dbReference>
<dbReference type="SUPFAM" id="SSF47384">
    <property type="entry name" value="Homodimeric domain of signal transducing histidine kinase"/>
    <property type="match status" value="1"/>
</dbReference>
<dbReference type="InterPro" id="IPR013783">
    <property type="entry name" value="Ig-like_fold"/>
</dbReference>
<dbReference type="Gene3D" id="1.10.10.60">
    <property type="entry name" value="Homeodomain-like"/>
    <property type="match status" value="1"/>
</dbReference>
<feature type="modified residue" description="4-aspartylphosphate" evidence="7">
    <location>
        <position position="1127"/>
    </location>
</feature>
<evidence type="ECO:0000256" key="4">
    <source>
        <dbReference type="ARBA" id="ARBA00023015"/>
    </source>
</evidence>
<dbReference type="CDD" id="cd17574">
    <property type="entry name" value="REC_OmpR"/>
    <property type="match status" value="1"/>
</dbReference>
<keyword evidence="4" id="KW-0805">Transcription regulation</keyword>
<dbReference type="SMART" id="SM00388">
    <property type="entry name" value="HisKA"/>
    <property type="match status" value="1"/>
</dbReference>
<dbReference type="InterPro" id="IPR036097">
    <property type="entry name" value="HisK_dim/P_sf"/>
</dbReference>
<feature type="domain" description="Histidine kinase" evidence="11">
    <location>
        <begin position="813"/>
        <end position="1033"/>
    </location>
</feature>
<dbReference type="Pfam" id="PF00512">
    <property type="entry name" value="HisKA"/>
    <property type="match status" value="1"/>
</dbReference>
<evidence type="ECO:0000259" key="11">
    <source>
        <dbReference type="PROSITE" id="PS50109"/>
    </source>
</evidence>
<dbReference type="InterPro" id="IPR009057">
    <property type="entry name" value="Homeodomain-like_sf"/>
</dbReference>
<dbReference type="InterPro" id="IPR011110">
    <property type="entry name" value="Reg_prop"/>
</dbReference>